<dbReference type="InterPro" id="IPR021316">
    <property type="entry name" value="DUF2913"/>
</dbReference>
<protein>
    <submittedName>
        <fullName evidence="1">DUF2913 family protein</fullName>
    </submittedName>
</protein>
<reference evidence="1 2" key="1">
    <citation type="submission" date="2018-12" db="EMBL/GenBank/DDBJ databases">
        <authorList>
            <person name="Yu L."/>
        </authorList>
    </citation>
    <scope>NUCLEOTIDE SEQUENCE [LARGE SCALE GENOMIC DNA]</scope>
    <source>
        <strain evidence="1 2">HAW-EB2</strain>
    </source>
</reference>
<name>A0A3S0KZD2_9GAMM</name>
<dbReference type="AlphaFoldDB" id="A0A3S0KZD2"/>
<gene>
    <name evidence="1" type="ORF">EKG38_03135</name>
</gene>
<organism evidence="1 2">
    <name type="scientific">Shewanella canadensis</name>
    <dbReference type="NCBI Taxonomy" id="271096"/>
    <lineage>
        <taxon>Bacteria</taxon>
        <taxon>Pseudomonadati</taxon>
        <taxon>Pseudomonadota</taxon>
        <taxon>Gammaproteobacteria</taxon>
        <taxon>Alteromonadales</taxon>
        <taxon>Shewanellaceae</taxon>
        <taxon>Shewanella</taxon>
    </lineage>
</organism>
<dbReference type="RefSeq" id="WP_126518549.1">
    <property type="nucleotide sequence ID" value="NZ_RXNU01000001.1"/>
</dbReference>
<dbReference type="Proteomes" id="UP000267448">
    <property type="component" value="Unassembled WGS sequence"/>
</dbReference>
<comment type="caution">
    <text evidence="1">The sequence shown here is derived from an EMBL/GenBank/DDBJ whole genome shotgun (WGS) entry which is preliminary data.</text>
</comment>
<accession>A0A3S0KZD2</accession>
<evidence type="ECO:0000313" key="1">
    <source>
        <dbReference type="EMBL" id="RTR40920.1"/>
    </source>
</evidence>
<dbReference type="EMBL" id="RXNU01000001">
    <property type="protein sequence ID" value="RTR40920.1"/>
    <property type="molecule type" value="Genomic_DNA"/>
</dbReference>
<dbReference type="Pfam" id="PF11140">
    <property type="entry name" value="DUF2913"/>
    <property type="match status" value="1"/>
</dbReference>
<dbReference type="OrthoDB" id="5814407at2"/>
<proteinExistence type="predicted"/>
<evidence type="ECO:0000313" key="2">
    <source>
        <dbReference type="Proteomes" id="UP000267448"/>
    </source>
</evidence>
<keyword evidence="2" id="KW-1185">Reference proteome</keyword>
<sequence>MTSYNQAIVEFAQAGLAALEERASKGNVIKTAAAESHFLCSWMASALKARQFSKLIAKDLTQWIRDGRSLGAGAQLPSLLARIDNQYRAAMSNQQLGQSLEHFLTELKANDWVVILDEEVTTKLKLDSDGENSLVISNKQYEGYIKDKNVIKPITLFVRANEQKLAQMAAKHELLLSQGDKKASLIKHHKAYQVFPNNEQPALALLLD</sequence>